<dbReference type="Proteomes" id="UP000808906">
    <property type="component" value="Unassembled WGS sequence"/>
</dbReference>
<dbReference type="InterPro" id="IPR001173">
    <property type="entry name" value="Glyco_trans_2-like"/>
</dbReference>
<gene>
    <name evidence="2" type="ORF">GS441_24530</name>
    <name evidence="3" type="ORF">GS882_13200</name>
    <name evidence="4" type="ORF">GS947_22750</name>
</gene>
<name>A0A9Q4ZM19_RHOHA</name>
<evidence type="ECO:0000259" key="1">
    <source>
        <dbReference type="Pfam" id="PF00535"/>
    </source>
</evidence>
<dbReference type="PANTHER" id="PTHR43685">
    <property type="entry name" value="GLYCOSYLTRANSFERASE"/>
    <property type="match status" value="1"/>
</dbReference>
<dbReference type="EMBL" id="WVBC01000030">
    <property type="protein sequence ID" value="NKT79061.1"/>
    <property type="molecule type" value="Genomic_DNA"/>
</dbReference>
<proteinExistence type="predicted"/>
<dbReference type="Proteomes" id="UP000603463">
    <property type="component" value="Unassembled WGS sequence"/>
</dbReference>
<dbReference type="EMBL" id="WUXR01000020">
    <property type="protein sequence ID" value="MBM4568462.1"/>
    <property type="molecule type" value="Genomic_DNA"/>
</dbReference>
<dbReference type="Pfam" id="PF00535">
    <property type="entry name" value="Glycos_transf_2"/>
    <property type="match status" value="1"/>
</dbReference>
<accession>A0A9Q4ZM19</accession>
<dbReference type="Gene3D" id="3.90.550.10">
    <property type="entry name" value="Spore Coat Polysaccharide Biosynthesis Protein SpsA, Chain A"/>
    <property type="match status" value="1"/>
</dbReference>
<dbReference type="Proteomes" id="UP000608063">
    <property type="component" value="Unassembled WGS sequence"/>
</dbReference>
<protein>
    <submittedName>
        <fullName evidence="3">Glycosyltransferase</fullName>
    </submittedName>
</protein>
<reference evidence="3" key="2">
    <citation type="journal article" date="2020" name="Environ. Microbiol.">
        <title>The novel and transferable erm(51) gene confers Macrolides, Lincosamides, and Streptogramins B (MLSB) resistance to clonal Rhodococcus equi in the environment.</title>
        <authorList>
            <person name="Huber L."/>
            <person name="Giguere S."/>
            <person name="Slovis N.M."/>
            <person name="Alvarez-Narvaez S."/>
            <person name="Hart K.A."/>
            <person name="Greiter M."/>
            <person name="Morris E.R.A."/>
            <person name="Cohen N.D."/>
        </authorList>
    </citation>
    <scope>NUCLEOTIDE SEQUENCE</scope>
    <source>
        <strain evidence="3">Lh_116_1</strain>
        <strain evidence="4">Lh_16_1</strain>
    </source>
</reference>
<evidence type="ECO:0000313" key="2">
    <source>
        <dbReference type="EMBL" id="MBM4568462.1"/>
    </source>
</evidence>
<dbReference type="InterPro" id="IPR029044">
    <property type="entry name" value="Nucleotide-diphossugar_trans"/>
</dbReference>
<comment type="caution">
    <text evidence="3">The sequence shown here is derived from an EMBL/GenBank/DDBJ whole genome shotgun (WGS) entry which is preliminary data.</text>
</comment>
<dbReference type="CDD" id="cd00761">
    <property type="entry name" value="Glyco_tranf_GTA_type"/>
    <property type="match status" value="1"/>
</dbReference>
<evidence type="ECO:0000313" key="5">
    <source>
        <dbReference type="Proteomes" id="UP000603463"/>
    </source>
</evidence>
<sequence>MVEVSVVIPTVGREELGRALGSVRAQTMPCDDVIVVLDRPSEAAKVRSMLGSERLIVTDGAVGGGEARNLGLRSARGRWVAFLDDDDWWEPEKVELQLDRMKRESATLGYAASAFHGGRELRVLPTQPYEEPDSLASYLVRRPGIRHGAGYMQTSSLIVCSQLARAVEWDSSLRKHQDWDFVVRLAAHEDCRISYSPEPLVNVVQNSVGSISKRPDWRASEIWFRRHKEGLDRRAAGDFVATQIMRSSFGAMDLDGMRAGLKLLRGTRPHLAATAVSGFGLAEWAGRRFKELAKR</sequence>
<dbReference type="SUPFAM" id="SSF53448">
    <property type="entry name" value="Nucleotide-diphospho-sugar transferases"/>
    <property type="match status" value="1"/>
</dbReference>
<evidence type="ECO:0000313" key="3">
    <source>
        <dbReference type="EMBL" id="NKT79061.1"/>
    </source>
</evidence>
<dbReference type="EMBL" id="WVDC01000018">
    <property type="protein sequence ID" value="NKW44304.1"/>
    <property type="molecule type" value="Genomic_DNA"/>
</dbReference>
<organism evidence="3 5">
    <name type="scientific">Rhodococcus hoagii</name>
    <name type="common">Corynebacterium equii</name>
    <dbReference type="NCBI Taxonomy" id="43767"/>
    <lineage>
        <taxon>Bacteria</taxon>
        <taxon>Bacillati</taxon>
        <taxon>Actinomycetota</taxon>
        <taxon>Actinomycetes</taxon>
        <taxon>Mycobacteriales</taxon>
        <taxon>Nocardiaceae</taxon>
        <taxon>Prescottella</taxon>
    </lineage>
</organism>
<feature type="domain" description="Glycosyltransferase 2-like" evidence="1">
    <location>
        <begin position="5"/>
        <end position="108"/>
    </location>
</feature>
<dbReference type="InterPro" id="IPR050834">
    <property type="entry name" value="Glycosyltransf_2"/>
</dbReference>
<dbReference type="RefSeq" id="WP_084846667.1">
    <property type="nucleotide sequence ID" value="NZ_AP024181.1"/>
</dbReference>
<dbReference type="AlphaFoldDB" id="A0A9Q4ZM19"/>
<reference evidence="2" key="1">
    <citation type="submission" date="2019-11" db="EMBL/GenBank/DDBJ databases">
        <title>Spread of Macrolides and rifampicin resistant Rhodococcus equi in clinical isolates in the USA.</title>
        <authorList>
            <person name="Alvarez-Narvaez S."/>
            <person name="Huber L."/>
            <person name="Cohen N.D."/>
            <person name="Slovis N."/>
            <person name="Greiter M."/>
            <person name="Giguere S."/>
            <person name="Hart K."/>
        </authorList>
    </citation>
    <scope>NUCLEOTIDE SEQUENCE</scope>
    <source>
        <strain evidence="2">Lh_17</strain>
    </source>
</reference>
<evidence type="ECO:0000313" key="4">
    <source>
        <dbReference type="EMBL" id="NKW44304.1"/>
    </source>
</evidence>
<dbReference type="PANTHER" id="PTHR43685:SF2">
    <property type="entry name" value="GLYCOSYLTRANSFERASE 2-LIKE DOMAIN-CONTAINING PROTEIN"/>
    <property type="match status" value="1"/>
</dbReference>